<comment type="caution">
    <text evidence="1">The sequence shown here is derived from an EMBL/GenBank/DDBJ whole genome shotgun (WGS) entry which is preliminary data.</text>
</comment>
<gene>
    <name evidence="1" type="ORF">LCGC14_2999290</name>
</gene>
<accession>A0A0F8X200</accession>
<sequence>MVANKPRQLEIKRKEHYDKLYARQPQLMERLIPFLSKAEIVEDFLEPRITGTEPNRRKLIKRLSKFAHSKKPKKLKKGSRIKKVSNIRSDVLFGLK</sequence>
<name>A0A0F8X200_9ZZZZ</name>
<protein>
    <submittedName>
        <fullName evidence="1">Uncharacterized protein</fullName>
    </submittedName>
</protein>
<reference evidence="1" key="1">
    <citation type="journal article" date="2015" name="Nature">
        <title>Complex archaea that bridge the gap between prokaryotes and eukaryotes.</title>
        <authorList>
            <person name="Spang A."/>
            <person name="Saw J.H."/>
            <person name="Jorgensen S.L."/>
            <person name="Zaremba-Niedzwiedzka K."/>
            <person name="Martijn J."/>
            <person name="Lind A.E."/>
            <person name="van Eijk R."/>
            <person name="Schleper C."/>
            <person name="Guy L."/>
            <person name="Ettema T.J."/>
        </authorList>
    </citation>
    <scope>NUCLEOTIDE SEQUENCE</scope>
</reference>
<dbReference type="AlphaFoldDB" id="A0A0F8X200"/>
<organism evidence="1">
    <name type="scientific">marine sediment metagenome</name>
    <dbReference type="NCBI Taxonomy" id="412755"/>
    <lineage>
        <taxon>unclassified sequences</taxon>
        <taxon>metagenomes</taxon>
        <taxon>ecological metagenomes</taxon>
    </lineage>
</organism>
<proteinExistence type="predicted"/>
<dbReference type="EMBL" id="LAZR01061750">
    <property type="protein sequence ID" value="KKK62943.1"/>
    <property type="molecule type" value="Genomic_DNA"/>
</dbReference>
<evidence type="ECO:0000313" key="1">
    <source>
        <dbReference type="EMBL" id="KKK62943.1"/>
    </source>
</evidence>